<keyword evidence="1" id="KW-1133">Transmembrane helix</keyword>
<dbReference type="WBParaSite" id="maker-uti_cns_0000906-snap-gene-0.4-mRNA-1">
    <property type="protein sequence ID" value="maker-uti_cns_0000906-snap-gene-0.4-mRNA-1"/>
    <property type="gene ID" value="maker-uti_cns_0000906-snap-gene-0.4"/>
</dbReference>
<dbReference type="WBParaSite" id="maker-uti_cns_0046250-snap-gene-0.4-mRNA-1">
    <property type="protein sequence ID" value="maker-uti_cns_0046250-snap-gene-0.4-mRNA-1"/>
    <property type="gene ID" value="maker-uti_cns_0046250-snap-gene-0.4"/>
</dbReference>
<name>A0A1I8G5P3_9PLAT</name>
<keyword evidence="1" id="KW-0472">Membrane</keyword>
<protein>
    <submittedName>
        <fullName evidence="3 4">G_PROTEIN_RECEP_F1_2 domain-containing protein</fullName>
    </submittedName>
</protein>
<keyword evidence="2" id="KW-1185">Reference proteome</keyword>
<evidence type="ECO:0000313" key="4">
    <source>
        <dbReference type="WBParaSite" id="maker-uti_cns_0006504-snap-gene-0.6-mRNA-1"/>
    </source>
</evidence>
<accession>A0A1I8G5P3</accession>
<keyword evidence="1" id="KW-0812">Transmembrane</keyword>
<dbReference type="Proteomes" id="UP000095280">
    <property type="component" value="Unplaced"/>
</dbReference>
<evidence type="ECO:0000313" key="3">
    <source>
        <dbReference type="WBParaSite" id="maker-uti_cns_0000906-snap-gene-0.4-mRNA-1"/>
    </source>
</evidence>
<evidence type="ECO:0000313" key="2">
    <source>
        <dbReference type="Proteomes" id="UP000095280"/>
    </source>
</evidence>
<dbReference type="WBParaSite" id="maker-uti_cns_0006504-snap-gene-0.6-mRNA-1">
    <property type="protein sequence ID" value="maker-uti_cns_0006504-snap-gene-0.6-mRNA-1"/>
    <property type="gene ID" value="maker-uti_cns_0006504-snap-gene-0.6"/>
</dbReference>
<reference evidence="3 4" key="1">
    <citation type="submission" date="2016-11" db="UniProtKB">
        <authorList>
            <consortium name="WormBaseParasite"/>
        </authorList>
    </citation>
    <scope>IDENTIFICATION</scope>
</reference>
<evidence type="ECO:0000256" key="1">
    <source>
        <dbReference type="SAM" id="Phobius"/>
    </source>
</evidence>
<organism evidence="2 3">
    <name type="scientific">Macrostomum lignano</name>
    <dbReference type="NCBI Taxonomy" id="282301"/>
    <lineage>
        <taxon>Eukaryota</taxon>
        <taxon>Metazoa</taxon>
        <taxon>Spiralia</taxon>
        <taxon>Lophotrochozoa</taxon>
        <taxon>Platyhelminthes</taxon>
        <taxon>Rhabditophora</taxon>
        <taxon>Macrostomorpha</taxon>
        <taxon>Macrostomida</taxon>
        <taxon>Macrostomidae</taxon>
        <taxon>Macrostomum</taxon>
    </lineage>
</organism>
<sequence length="191" mass="19128">SHLALASASGVSAASSGIGVASTTTSAATAAGGIAAPGMTNGTSNGSGRIPEMRRHQRLSRQNSLISSTTGPLTAQTGWLTAAWLLLVGPYIVLISADRVKVASSATTVPVVPATSGNAPVADSTLAEALETAFLTLRFTYGPAVPALVLLLRPDVRRKLVGMINAVFRSSGSNNGAVCNGGKAAAVNSSR</sequence>
<dbReference type="WBParaSite" id="maker-uti_cns_0046249-snap-gene-0.2-mRNA-1">
    <property type="protein sequence ID" value="maker-uti_cns_0046249-snap-gene-0.2-mRNA-1"/>
    <property type="gene ID" value="maker-uti_cns_0046249-snap-gene-0.2"/>
</dbReference>
<dbReference type="AlphaFoldDB" id="A0A1I8G5P3"/>
<feature type="transmembrane region" description="Helical" evidence="1">
    <location>
        <begin position="78"/>
        <end position="97"/>
    </location>
</feature>
<proteinExistence type="predicted"/>